<feature type="transmembrane region" description="Helical" evidence="6">
    <location>
        <begin position="31"/>
        <end position="51"/>
    </location>
</feature>
<dbReference type="STRING" id="767817.Desgi_4566"/>
<keyword evidence="8" id="KW-0436">Ligase</keyword>
<feature type="transmembrane region" description="Helical" evidence="6">
    <location>
        <begin position="220"/>
        <end position="242"/>
    </location>
</feature>
<feature type="transmembrane region" description="Helical" evidence="6">
    <location>
        <begin position="110"/>
        <end position="130"/>
    </location>
</feature>
<dbReference type="PANTHER" id="PTHR37422">
    <property type="entry name" value="TEICHURONIC ACID BIOSYNTHESIS PROTEIN TUAE"/>
    <property type="match status" value="1"/>
</dbReference>
<feature type="transmembrane region" description="Helical" evidence="6">
    <location>
        <begin position="142"/>
        <end position="163"/>
    </location>
</feature>
<evidence type="ECO:0000256" key="2">
    <source>
        <dbReference type="ARBA" id="ARBA00022692"/>
    </source>
</evidence>
<reference evidence="8 9" key="1">
    <citation type="submission" date="2012-01" db="EMBL/GenBank/DDBJ databases">
        <title>Complete sequence of Desulfotomaculum gibsoniae DSM 7213.</title>
        <authorList>
            <consortium name="US DOE Joint Genome Institute"/>
            <person name="Lucas S."/>
            <person name="Han J."/>
            <person name="Lapidus A."/>
            <person name="Cheng J.-F."/>
            <person name="Goodwin L."/>
            <person name="Pitluck S."/>
            <person name="Peters L."/>
            <person name="Ovchinnikova G."/>
            <person name="Teshima H."/>
            <person name="Detter J.C."/>
            <person name="Han C."/>
            <person name="Tapia R."/>
            <person name="Land M."/>
            <person name="Hauser L."/>
            <person name="Kyrpides N."/>
            <person name="Ivanova N."/>
            <person name="Pagani I."/>
            <person name="Parshina S."/>
            <person name="Plugge C."/>
            <person name="Muyzer G."/>
            <person name="Kuever J."/>
            <person name="Ivanova A."/>
            <person name="Nazina T."/>
            <person name="Klenk H.-P."/>
            <person name="Brambilla E."/>
            <person name="Spring S."/>
            <person name="Stams A.F."/>
            <person name="Woyke T."/>
        </authorList>
    </citation>
    <scope>NUCLEOTIDE SEQUENCE [LARGE SCALE GENOMIC DNA]</scope>
    <source>
        <strain evidence="8 9">DSM 7213</strain>
    </source>
</reference>
<dbReference type="GO" id="GO:0016874">
    <property type="term" value="F:ligase activity"/>
    <property type="evidence" value="ECO:0007669"/>
    <property type="project" value="UniProtKB-KW"/>
</dbReference>
<protein>
    <submittedName>
        <fullName evidence="8">O-Antigen ligase</fullName>
    </submittedName>
</protein>
<evidence type="ECO:0000256" key="4">
    <source>
        <dbReference type="ARBA" id="ARBA00023136"/>
    </source>
</evidence>
<evidence type="ECO:0000313" key="9">
    <source>
        <dbReference type="Proteomes" id="UP000013520"/>
    </source>
</evidence>
<dbReference type="eggNOG" id="COG0457">
    <property type="taxonomic scope" value="Bacteria"/>
</dbReference>
<feature type="transmembrane region" description="Helical" evidence="6">
    <location>
        <begin position="57"/>
        <end position="73"/>
    </location>
</feature>
<gene>
    <name evidence="8" type="ORF">Desgi_4566</name>
</gene>
<organism evidence="8 9">
    <name type="scientific">Desulfoscipio gibsoniae DSM 7213</name>
    <dbReference type="NCBI Taxonomy" id="767817"/>
    <lineage>
        <taxon>Bacteria</taxon>
        <taxon>Bacillati</taxon>
        <taxon>Bacillota</taxon>
        <taxon>Clostridia</taxon>
        <taxon>Eubacteriales</taxon>
        <taxon>Desulfallaceae</taxon>
        <taxon>Desulfoscipio</taxon>
    </lineage>
</organism>
<sequence>MSAKKKKNRTTLTEEKSNPEQFTSAALHQTAFWGFALLLLFPPFLWGLFFPAEQQKVLMLAVLVFWLACLWCWTQKENKILSGPLDYFALALPVVYILSTFTAVNKGLAINEIIKNILYFLAYWSASRLVRNREDVHRLLQVIYLGAVGVALVGLLAATELIYYNDAFLQGRIYSTFQYPNALASYLAAVFFIGIYLWCRTRAHNAGAGRDLSALFSARLYRYIGSEFLYACGNYLLLAVLLGTKSRGGLLAFGLVFLIYLAGLGAGQRLSVVLHTAFTGAVGYLCMDRFIQLTLDKHYGTAWLWMFGGLVLVLCGQVLYMLAHRGLLTRLNAGKCNLAFGCLFALGLAGGGIWLTTQQAIIQKFSGFSFLQNAIERMYFVKDAVEMFKARPLLGWGGGGWEEAYRSFQDYLYNSNQVHSYYFQVGVETGLLGLLAVAGIWLTAVYYIYKIYNKRRDNPELFKITWLLAAVFMVIAGHAGMDFDLSLAALALVLWTTLGIIDSLNRRLEKDAADREAQQQYTMNKQYGRWQMFAVSVVSLFIFTGALMLALANHFAWMSERYLKVGQTDKSLTYIQKAASYNPFSAGYRLTLSKLYLAGGDYDQSLAQARQAVALSPYSSSNRNTLAEAALSAGQYELAAEQAEKAASLSPYQIQWYDALAGKYFSAGYALLNDGENQAAGNLLAKAAALPDQLQTIMDNLPAQYKKMWRDGPPLTSTETMLFAAGAAKYQLGEYNQAEKLLQVAAKSDSRDIRGRALLWLSLAADKKGQTSRAMELRSQAEQLMPNASAEFEKVKKLPVLK</sequence>
<evidence type="ECO:0000256" key="3">
    <source>
        <dbReference type="ARBA" id="ARBA00022989"/>
    </source>
</evidence>
<name>R4KKQ6_9FIRM</name>
<dbReference type="OrthoDB" id="1808577at2"/>
<evidence type="ECO:0000256" key="1">
    <source>
        <dbReference type="ARBA" id="ARBA00004141"/>
    </source>
</evidence>
<comment type="subcellular location">
    <subcellularLocation>
        <location evidence="1">Membrane</location>
        <topology evidence="1">Multi-pass membrane protein</topology>
    </subcellularLocation>
</comment>
<keyword evidence="3 6" id="KW-1133">Transmembrane helix</keyword>
<dbReference type="InterPro" id="IPR007016">
    <property type="entry name" value="O-antigen_ligase-rel_domated"/>
</dbReference>
<dbReference type="InterPro" id="IPR011990">
    <property type="entry name" value="TPR-like_helical_dom_sf"/>
</dbReference>
<feature type="transmembrane region" description="Helical" evidence="6">
    <location>
        <begin position="335"/>
        <end position="355"/>
    </location>
</feature>
<feature type="transmembrane region" description="Helical" evidence="6">
    <location>
        <begin position="248"/>
        <end position="265"/>
    </location>
</feature>
<feature type="transmembrane region" description="Helical" evidence="6">
    <location>
        <begin position="430"/>
        <end position="449"/>
    </location>
</feature>
<feature type="transmembrane region" description="Helical" evidence="6">
    <location>
        <begin position="461"/>
        <end position="479"/>
    </location>
</feature>
<dbReference type="Pfam" id="PF04932">
    <property type="entry name" value="Wzy_C"/>
    <property type="match status" value="1"/>
</dbReference>
<feature type="transmembrane region" description="Helical" evidence="6">
    <location>
        <begin position="85"/>
        <end position="104"/>
    </location>
</feature>
<keyword evidence="2 6" id="KW-0812">Transmembrane</keyword>
<dbReference type="Gene3D" id="1.25.40.10">
    <property type="entry name" value="Tetratricopeptide repeat domain"/>
    <property type="match status" value="1"/>
</dbReference>
<dbReference type="HOGENOM" id="CLU_011929_0_0_9"/>
<accession>R4KKQ6</accession>
<dbReference type="RefSeq" id="WP_006522363.1">
    <property type="nucleotide sequence ID" value="NC_021184.1"/>
</dbReference>
<keyword evidence="9" id="KW-1185">Reference proteome</keyword>
<dbReference type="EMBL" id="CP003273">
    <property type="protein sequence ID" value="AGL03793.1"/>
    <property type="molecule type" value="Genomic_DNA"/>
</dbReference>
<dbReference type="eggNOG" id="COG3307">
    <property type="taxonomic scope" value="Bacteria"/>
</dbReference>
<evidence type="ECO:0000256" key="6">
    <source>
        <dbReference type="SAM" id="Phobius"/>
    </source>
</evidence>
<feature type="transmembrane region" description="Helical" evidence="6">
    <location>
        <begin position="183"/>
        <end position="199"/>
    </location>
</feature>
<proteinExistence type="predicted"/>
<dbReference type="SUPFAM" id="SSF48452">
    <property type="entry name" value="TPR-like"/>
    <property type="match status" value="1"/>
</dbReference>
<evidence type="ECO:0000313" key="8">
    <source>
        <dbReference type="EMBL" id="AGL03793.1"/>
    </source>
</evidence>
<dbReference type="InterPro" id="IPR019734">
    <property type="entry name" value="TPR_rpt"/>
</dbReference>
<feature type="transmembrane region" description="Helical" evidence="6">
    <location>
        <begin position="485"/>
        <end position="505"/>
    </location>
</feature>
<evidence type="ECO:0000259" key="7">
    <source>
        <dbReference type="Pfam" id="PF04932"/>
    </source>
</evidence>
<evidence type="ECO:0000256" key="5">
    <source>
        <dbReference type="PROSITE-ProRule" id="PRU00339"/>
    </source>
</evidence>
<dbReference type="InterPro" id="IPR051533">
    <property type="entry name" value="WaaL-like"/>
</dbReference>
<dbReference type="AlphaFoldDB" id="R4KKQ6"/>
<dbReference type="PROSITE" id="PS50005">
    <property type="entry name" value="TPR"/>
    <property type="match status" value="1"/>
</dbReference>
<dbReference type="KEGG" id="dgi:Desgi_4566"/>
<feature type="repeat" description="TPR" evidence="5">
    <location>
        <begin position="586"/>
        <end position="619"/>
    </location>
</feature>
<feature type="domain" description="O-antigen ligase-related" evidence="7">
    <location>
        <begin position="236"/>
        <end position="437"/>
    </location>
</feature>
<feature type="transmembrane region" description="Helical" evidence="6">
    <location>
        <begin position="533"/>
        <end position="557"/>
    </location>
</feature>
<dbReference type="PANTHER" id="PTHR37422:SF13">
    <property type="entry name" value="LIPOPOLYSACCHARIDE BIOSYNTHESIS PROTEIN PA4999-RELATED"/>
    <property type="match status" value="1"/>
</dbReference>
<feature type="transmembrane region" description="Helical" evidence="6">
    <location>
        <begin position="272"/>
        <end position="291"/>
    </location>
</feature>
<dbReference type="GO" id="GO:0016020">
    <property type="term" value="C:membrane"/>
    <property type="evidence" value="ECO:0007669"/>
    <property type="project" value="UniProtKB-SubCell"/>
</dbReference>
<dbReference type="Proteomes" id="UP000013520">
    <property type="component" value="Chromosome"/>
</dbReference>
<keyword evidence="5" id="KW-0802">TPR repeat</keyword>
<keyword evidence="4 6" id="KW-0472">Membrane</keyword>
<feature type="transmembrane region" description="Helical" evidence="6">
    <location>
        <begin position="303"/>
        <end position="323"/>
    </location>
</feature>